<keyword evidence="9" id="KW-0067">ATP-binding</keyword>
<evidence type="ECO:0000256" key="1">
    <source>
        <dbReference type="ARBA" id="ARBA00004141"/>
    </source>
</evidence>
<dbReference type="InterPro" id="IPR017871">
    <property type="entry name" value="ABC_transporter-like_CS"/>
</dbReference>
<dbReference type="InterPro" id="IPR027417">
    <property type="entry name" value="P-loop_NTPase"/>
</dbReference>
<evidence type="ECO:0000313" key="17">
    <source>
        <dbReference type="Proteomes" id="UP000823633"/>
    </source>
</evidence>
<keyword evidence="12 14" id="KW-0472">Membrane</keyword>
<dbReference type="CDD" id="cd16914">
    <property type="entry name" value="EcfT"/>
    <property type="match status" value="1"/>
</dbReference>
<dbReference type="GO" id="GO:0042626">
    <property type="term" value="F:ATPase-coupled transmembrane transporter activity"/>
    <property type="evidence" value="ECO:0007669"/>
    <property type="project" value="TreeGrafter"/>
</dbReference>
<evidence type="ECO:0000256" key="7">
    <source>
        <dbReference type="ARBA" id="ARBA00022737"/>
    </source>
</evidence>
<keyword evidence="11 14" id="KW-1133">Transmembrane helix</keyword>
<evidence type="ECO:0000256" key="8">
    <source>
        <dbReference type="ARBA" id="ARBA00022741"/>
    </source>
</evidence>
<evidence type="ECO:0000256" key="6">
    <source>
        <dbReference type="ARBA" id="ARBA00022692"/>
    </source>
</evidence>
<dbReference type="Pfam" id="PF00005">
    <property type="entry name" value="ABC_tran"/>
    <property type="match status" value="2"/>
</dbReference>
<dbReference type="EMBL" id="JADIMU010000054">
    <property type="protein sequence ID" value="MBO8443715.1"/>
    <property type="molecule type" value="Genomic_DNA"/>
</dbReference>
<dbReference type="InterPro" id="IPR022216">
    <property type="entry name" value="ABC_Co_transporter"/>
</dbReference>
<evidence type="ECO:0000256" key="14">
    <source>
        <dbReference type="SAM" id="Phobius"/>
    </source>
</evidence>
<name>A0A9D9H797_9SPIR</name>
<gene>
    <name evidence="16" type="ORF">IAC42_08200</name>
</gene>
<dbReference type="Pfam" id="PF02361">
    <property type="entry name" value="CbiQ"/>
    <property type="match status" value="1"/>
</dbReference>
<keyword evidence="5" id="KW-1003">Cell membrane</keyword>
<dbReference type="InterPro" id="IPR003593">
    <property type="entry name" value="AAA+_ATPase"/>
</dbReference>
<dbReference type="PANTHER" id="PTHR43553:SF26">
    <property type="entry name" value="ABC TRANSPORTER ATP-BINDING PROTEIN BC_2655-RELATED"/>
    <property type="match status" value="1"/>
</dbReference>
<dbReference type="NCBIfam" id="NF010167">
    <property type="entry name" value="PRK13648.1"/>
    <property type="match status" value="2"/>
</dbReference>
<dbReference type="Gene3D" id="3.40.50.300">
    <property type="entry name" value="P-loop containing nucleotide triphosphate hydrolases"/>
    <property type="match status" value="2"/>
</dbReference>
<evidence type="ECO:0000313" key="16">
    <source>
        <dbReference type="EMBL" id="MBO8443715.1"/>
    </source>
</evidence>
<evidence type="ECO:0000256" key="12">
    <source>
        <dbReference type="ARBA" id="ARBA00023136"/>
    </source>
</evidence>
<dbReference type="PROSITE" id="PS50893">
    <property type="entry name" value="ABC_TRANSPORTER_2"/>
    <property type="match status" value="2"/>
</dbReference>
<reference evidence="16" key="2">
    <citation type="journal article" date="2021" name="PeerJ">
        <title>Extensive microbial diversity within the chicken gut microbiome revealed by metagenomics and culture.</title>
        <authorList>
            <person name="Gilroy R."/>
            <person name="Ravi A."/>
            <person name="Getino M."/>
            <person name="Pursley I."/>
            <person name="Horton D.L."/>
            <person name="Alikhan N.F."/>
            <person name="Baker D."/>
            <person name="Gharbi K."/>
            <person name="Hall N."/>
            <person name="Watson M."/>
            <person name="Adriaenssens E.M."/>
            <person name="Foster-Nyarko E."/>
            <person name="Jarju S."/>
            <person name="Secka A."/>
            <person name="Antonio M."/>
            <person name="Oren A."/>
            <person name="Chaudhuri R.R."/>
            <person name="La Ragione R."/>
            <person name="Hildebrand F."/>
            <person name="Pallen M.J."/>
        </authorList>
    </citation>
    <scope>NUCLEOTIDE SEQUENCE</scope>
    <source>
        <strain evidence="16">11167</strain>
    </source>
</reference>
<keyword evidence="8" id="KW-0547">Nucleotide-binding</keyword>
<dbReference type="Pfam" id="PF12558">
    <property type="entry name" value="DUF3744"/>
    <property type="match status" value="1"/>
</dbReference>
<evidence type="ECO:0000256" key="13">
    <source>
        <dbReference type="ARBA" id="ARBA00025157"/>
    </source>
</evidence>
<evidence type="ECO:0000256" key="2">
    <source>
        <dbReference type="ARBA" id="ARBA00004202"/>
    </source>
</evidence>
<evidence type="ECO:0000256" key="4">
    <source>
        <dbReference type="ARBA" id="ARBA00022448"/>
    </source>
</evidence>
<keyword evidence="7" id="KW-0677">Repeat</keyword>
<feature type="domain" description="ABC transporter" evidence="15">
    <location>
        <begin position="298"/>
        <end position="532"/>
    </location>
</feature>
<keyword evidence="6 14" id="KW-0812">Transmembrane</keyword>
<dbReference type="CDD" id="cd03225">
    <property type="entry name" value="ABC_cobalt_CbiO_domain1"/>
    <property type="match status" value="2"/>
</dbReference>
<proteinExistence type="inferred from homology"/>
<dbReference type="SMART" id="SM00382">
    <property type="entry name" value="AAA"/>
    <property type="match status" value="2"/>
</dbReference>
<evidence type="ECO:0000256" key="10">
    <source>
        <dbReference type="ARBA" id="ARBA00022967"/>
    </source>
</evidence>
<feature type="transmembrane region" description="Helical" evidence="14">
    <location>
        <begin position="662"/>
        <end position="681"/>
    </location>
</feature>
<dbReference type="FunFam" id="3.40.50.300:FF:000224">
    <property type="entry name" value="Energy-coupling factor transporter ATP-binding protein EcfA"/>
    <property type="match status" value="1"/>
</dbReference>
<dbReference type="InterPro" id="IPR003339">
    <property type="entry name" value="ABC/ECF_trnsptr_transmembrane"/>
</dbReference>
<keyword evidence="4" id="KW-0813">Transport</keyword>
<dbReference type="GO" id="GO:0016887">
    <property type="term" value="F:ATP hydrolysis activity"/>
    <property type="evidence" value="ECO:0007669"/>
    <property type="project" value="InterPro"/>
</dbReference>
<dbReference type="PANTHER" id="PTHR43553">
    <property type="entry name" value="HEAVY METAL TRANSPORTER"/>
    <property type="match status" value="1"/>
</dbReference>
<evidence type="ECO:0000256" key="11">
    <source>
        <dbReference type="ARBA" id="ARBA00022989"/>
    </source>
</evidence>
<feature type="transmembrane region" description="Helical" evidence="14">
    <location>
        <begin position="622"/>
        <end position="650"/>
    </location>
</feature>
<feature type="transmembrane region" description="Helical" evidence="14">
    <location>
        <begin position="840"/>
        <end position="863"/>
    </location>
</feature>
<dbReference type="PROSITE" id="PS00211">
    <property type="entry name" value="ABC_TRANSPORTER_1"/>
    <property type="match status" value="2"/>
</dbReference>
<dbReference type="InterPro" id="IPR015856">
    <property type="entry name" value="ABC_transpr_CbiO/EcfA_su"/>
</dbReference>
<evidence type="ECO:0000256" key="5">
    <source>
        <dbReference type="ARBA" id="ARBA00022475"/>
    </source>
</evidence>
<dbReference type="InterPro" id="IPR050095">
    <property type="entry name" value="ECF_ABC_transporter_ATP-bd"/>
</dbReference>
<protein>
    <submittedName>
        <fullName evidence="16">DUF3744 domain-containing protein</fullName>
    </submittedName>
</protein>
<dbReference type="InterPro" id="IPR003439">
    <property type="entry name" value="ABC_transporter-like_ATP-bd"/>
</dbReference>
<reference evidence="16" key="1">
    <citation type="submission" date="2020-10" db="EMBL/GenBank/DDBJ databases">
        <authorList>
            <person name="Gilroy R."/>
        </authorList>
    </citation>
    <scope>NUCLEOTIDE SEQUENCE</scope>
    <source>
        <strain evidence="16">11167</strain>
    </source>
</reference>
<evidence type="ECO:0000256" key="9">
    <source>
        <dbReference type="ARBA" id="ARBA00022840"/>
    </source>
</evidence>
<dbReference type="Proteomes" id="UP000823633">
    <property type="component" value="Unassembled WGS sequence"/>
</dbReference>
<keyword evidence="10" id="KW-1278">Translocase</keyword>
<evidence type="ECO:0000256" key="3">
    <source>
        <dbReference type="ARBA" id="ARBA00005417"/>
    </source>
</evidence>
<dbReference type="SUPFAM" id="SSF52540">
    <property type="entry name" value="P-loop containing nucleoside triphosphate hydrolases"/>
    <property type="match status" value="2"/>
</dbReference>
<feature type="domain" description="ABC transporter" evidence="15">
    <location>
        <begin position="2"/>
        <end position="243"/>
    </location>
</feature>
<comment type="caution">
    <text evidence="16">The sequence shown here is derived from an EMBL/GenBank/DDBJ whole genome shotgun (WGS) entry which is preliminary data.</text>
</comment>
<sequence length="871" mass="96562">MIEFSDFSFKYKSQTSGTLHEINLTIRDGEKILIAGASGSGKSTLGNCINGLIPHSLGGTLEGSLRINGVETRESDIYTISKSVGTVLQDSDAQFVGLTVGEDIAFSLENQCVGVDEMHESVRRVASIVSMEDFLDSKPDQVSGGQKQRVALSGVLVDEVPVLLFDEPLAALDPATGELAIELIDELHRKTGKTVIIIEHRIEDVLHRPVDRIVLIDEGRIVMDDSPAHVLQSGILVEKGIREPLYVAALKGAGCDISGEESIADFASLDIAPYRDRLMAWFSTRRRAMEEKESPVALSFKDVSFSYDGKRNALDGVSFDIHRGEMVSILGKNGAGKSTLASLLTGINRPDSGTISIDGRDASADSIAERSRKIGYVMQNPNHMISHAMIYDEVAFGLRLRGVPEDEVRERVMKTLRLCSLAQYHKWPVSALSYGQKKRVSIASILVLEPEVLILDEPTAGQDYRRYTMMMGFLEEINRKTGVTILFVTHDLHLALEYTERSIVLADGHILADAPISRILADEQLLKDANLKMTSIYLLSKKLGLDHSGSIAFIEGFIVDERQRRGEAAETTEEAPSAEKAERVEAKASGRVSRKELKFNVEYFPGDSWVHRLNGVTKLLALVTWLLVCLLTFDVRILAVTLLLGLSALATSRVPVRVYRPILILVLLSVFLNALFIYLFSPMQGPDVIGSRTVIFGPEGAHYALSAETLWYLLIVVLKYFSISPVAISFIYCTQPSEFASSLNRVGVGYKISYAVSLAFRYIPVIMSDYKNIRDGQECRGVEMSDKAKLKDRINAVTRSLSPLVLSSLDKIDVITNAMVLRGFGRDKRRTWYRKRPLKAVDWLLIVIMALLVVSTLVLRYGLGVKYWYPF</sequence>
<feature type="transmembrane region" description="Helical" evidence="14">
    <location>
        <begin position="710"/>
        <end position="733"/>
    </location>
</feature>
<organism evidence="16 17">
    <name type="scientific">Candidatus Aphodenecus pullistercoris</name>
    <dbReference type="NCBI Taxonomy" id="2840669"/>
    <lineage>
        <taxon>Bacteria</taxon>
        <taxon>Pseudomonadati</taxon>
        <taxon>Spirochaetota</taxon>
        <taxon>Spirochaetia</taxon>
        <taxon>Spirochaetales</taxon>
        <taxon>Candidatus Aphodenecus</taxon>
    </lineage>
</organism>
<comment type="subcellular location">
    <subcellularLocation>
        <location evidence="2">Cell membrane</location>
        <topology evidence="2">Peripheral membrane protein</topology>
    </subcellularLocation>
    <subcellularLocation>
        <location evidence="1">Membrane</location>
        <topology evidence="1">Multi-pass membrane protein</topology>
    </subcellularLocation>
</comment>
<comment type="similarity">
    <text evidence="3">Belongs to the ABC transporter superfamily.</text>
</comment>
<dbReference type="GO" id="GO:0005524">
    <property type="term" value="F:ATP binding"/>
    <property type="evidence" value="ECO:0007669"/>
    <property type="project" value="UniProtKB-KW"/>
</dbReference>
<accession>A0A9D9H797</accession>
<dbReference type="FunFam" id="3.40.50.300:FF:001422">
    <property type="entry name" value="Cobalt ABC transporter ATP-binding protein"/>
    <property type="match status" value="1"/>
</dbReference>
<dbReference type="AlphaFoldDB" id="A0A9D9H797"/>
<dbReference type="GO" id="GO:0043190">
    <property type="term" value="C:ATP-binding cassette (ABC) transporter complex"/>
    <property type="evidence" value="ECO:0007669"/>
    <property type="project" value="TreeGrafter"/>
</dbReference>
<comment type="function">
    <text evidence="13">Probably part of an ABC transporter complex. Responsible for energy coupling to the transport system.</text>
</comment>
<evidence type="ECO:0000259" key="15">
    <source>
        <dbReference type="PROSITE" id="PS50893"/>
    </source>
</evidence>